<organism evidence="2 3">
    <name type="scientific">Basidiobolus ranarum</name>
    <dbReference type="NCBI Taxonomy" id="34480"/>
    <lineage>
        <taxon>Eukaryota</taxon>
        <taxon>Fungi</taxon>
        <taxon>Fungi incertae sedis</taxon>
        <taxon>Zoopagomycota</taxon>
        <taxon>Entomophthoromycotina</taxon>
        <taxon>Basidiobolomycetes</taxon>
        <taxon>Basidiobolales</taxon>
        <taxon>Basidiobolaceae</taxon>
        <taxon>Basidiobolus</taxon>
    </lineage>
</organism>
<protein>
    <submittedName>
        <fullName evidence="2">Uncharacterized protein</fullName>
    </submittedName>
</protein>
<reference evidence="2 3" key="1">
    <citation type="submission" date="2023-04" db="EMBL/GenBank/DDBJ databases">
        <title>Genome of Basidiobolus ranarum AG-B5.</title>
        <authorList>
            <person name="Stajich J.E."/>
            <person name="Carter-House D."/>
            <person name="Gryganskyi A."/>
        </authorList>
    </citation>
    <scope>NUCLEOTIDE SEQUENCE [LARGE SCALE GENOMIC DNA]</scope>
    <source>
        <strain evidence="2 3">AG-B5</strain>
    </source>
</reference>
<keyword evidence="3" id="KW-1185">Reference proteome</keyword>
<dbReference type="EMBL" id="JASJQH010007432">
    <property type="protein sequence ID" value="KAK9709131.1"/>
    <property type="molecule type" value="Genomic_DNA"/>
</dbReference>
<feature type="compositionally biased region" description="Polar residues" evidence="1">
    <location>
        <begin position="134"/>
        <end position="146"/>
    </location>
</feature>
<evidence type="ECO:0000313" key="3">
    <source>
        <dbReference type="Proteomes" id="UP001479436"/>
    </source>
</evidence>
<feature type="compositionally biased region" description="Basic and acidic residues" evidence="1">
    <location>
        <begin position="15"/>
        <end position="24"/>
    </location>
</feature>
<accession>A0ABR2VXE4</accession>
<feature type="compositionally biased region" description="Polar residues" evidence="1">
    <location>
        <begin position="154"/>
        <end position="168"/>
    </location>
</feature>
<gene>
    <name evidence="2" type="ORF">K7432_009235</name>
</gene>
<evidence type="ECO:0000256" key="1">
    <source>
        <dbReference type="SAM" id="MobiDB-lite"/>
    </source>
</evidence>
<proteinExistence type="predicted"/>
<dbReference type="Proteomes" id="UP001479436">
    <property type="component" value="Unassembled WGS sequence"/>
</dbReference>
<sequence length="198" mass="22836">METKRPFQARSVNPLHEDTSEYKNFEPSSTPSEVKYPRVNYENMSPTRQLDPKGLWPNSAPQLNRGRSKPYRIPSRSSRDPEDRRVYEDRFRHRPDREPPRTERPSSSNSGYSFDPSYYDHNSCAGADSKKYGRNNSPSTPFTTRSSQRDKSNDPVSIDNSRSLNSGEFLTHNEASEFAPMDTTFSRIGDKEVCIFVR</sequence>
<evidence type="ECO:0000313" key="2">
    <source>
        <dbReference type="EMBL" id="KAK9709131.1"/>
    </source>
</evidence>
<feature type="compositionally biased region" description="Basic and acidic residues" evidence="1">
    <location>
        <begin position="77"/>
        <end position="104"/>
    </location>
</feature>
<name>A0ABR2VXE4_9FUNG</name>
<comment type="caution">
    <text evidence="2">The sequence shown here is derived from an EMBL/GenBank/DDBJ whole genome shotgun (WGS) entry which is preliminary data.</text>
</comment>
<feature type="region of interest" description="Disordered" evidence="1">
    <location>
        <begin position="1"/>
        <end position="175"/>
    </location>
</feature>